<dbReference type="Pfam" id="PF05544">
    <property type="entry name" value="Pro_racemase"/>
    <property type="match status" value="1"/>
</dbReference>
<protein>
    <submittedName>
        <fullName evidence="2">Proline racemase</fullName>
    </submittedName>
</protein>
<name>A0ABQ2XA30_9BURK</name>
<proteinExistence type="inferred from homology"/>
<keyword evidence="3" id="KW-1185">Reference proteome</keyword>
<accession>A0ABQ2XA30</accession>
<dbReference type="RefSeq" id="WP_189344935.1">
    <property type="nucleotide sequence ID" value="NZ_BMYT01000001.1"/>
</dbReference>
<dbReference type="PANTHER" id="PTHR33442:SF1">
    <property type="entry name" value="TRANS-3-HYDROXY-L-PROLINE DEHYDRATASE"/>
    <property type="match status" value="1"/>
</dbReference>
<dbReference type="PANTHER" id="PTHR33442">
    <property type="entry name" value="TRANS-3-HYDROXY-L-PROLINE DEHYDRATASE"/>
    <property type="match status" value="1"/>
</dbReference>
<evidence type="ECO:0000313" key="3">
    <source>
        <dbReference type="Proteomes" id="UP000620127"/>
    </source>
</evidence>
<dbReference type="Proteomes" id="UP000620127">
    <property type="component" value="Unassembled WGS sequence"/>
</dbReference>
<dbReference type="Gene3D" id="3.10.310.10">
    <property type="entry name" value="Diaminopimelate Epimerase, Chain A, domain 1"/>
    <property type="match status" value="2"/>
</dbReference>
<gene>
    <name evidence="2" type="ORF">GCM10011282_10820</name>
</gene>
<dbReference type="InterPro" id="IPR008794">
    <property type="entry name" value="Pro_racemase_fam"/>
</dbReference>
<dbReference type="SUPFAM" id="SSF54506">
    <property type="entry name" value="Diaminopimelate epimerase-like"/>
    <property type="match status" value="1"/>
</dbReference>
<dbReference type="EMBL" id="BMYT01000001">
    <property type="protein sequence ID" value="GGX06267.1"/>
    <property type="molecule type" value="Genomic_DNA"/>
</dbReference>
<reference evidence="3" key="1">
    <citation type="journal article" date="2019" name="Int. J. Syst. Evol. Microbiol.">
        <title>The Global Catalogue of Microorganisms (GCM) 10K type strain sequencing project: providing services to taxonomists for standard genome sequencing and annotation.</title>
        <authorList>
            <consortium name="The Broad Institute Genomics Platform"/>
            <consortium name="The Broad Institute Genome Sequencing Center for Infectious Disease"/>
            <person name="Wu L."/>
            <person name="Ma J."/>
        </authorList>
    </citation>
    <scope>NUCLEOTIDE SEQUENCE [LARGE SCALE GENOMIC DNA]</scope>
    <source>
        <strain evidence="3">KCTC 23916</strain>
    </source>
</reference>
<organism evidence="2 3">
    <name type="scientific">Undibacterium macrobrachii</name>
    <dbReference type="NCBI Taxonomy" id="1119058"/>
    <lineage>
        <taxon>Bacteria</taxon>
        <taxon>Pseudomonadati</taxon>
        <taxon>Pseudomonadota</taxon>
        <taxon>Betaproteobacteria</taxon>
        <taxon>Burkholderiales</taxon>
        <taxon>Oxalobacteraceae</taxon>
        <taxon>Undibacterium</taxon>
    </lineage>
</organism>
<comment type="caution">
    <text evidence="2">The sequence shown here is derived from an EMBL/GenBank/DDBJ whole genome shotgun (WGS) entry which is preliminary data.</text>
</comment>
<dbReference type="SFLD" id="SFLDS00028">
    <property type="entry name" value="Proline_Racemase"/>
    <property type="match status" value="1"/>
</dbReference>
<sequence length="364" mass="39543">MTSDQFQNNASNGRDSGTTLTKGFGNWRAPSHWLAISTLDCHTGGEPLRIVTGGFPLLSGDSILAMRRDCLENYDHLRTALMFEPRGHADMYGALITPAERSDSHFGALFMHNEGYSTMCGHAIIALTKTAIEAGVVTITMPRTAIKIDVPCGQIHAYAELNENGIQHIYFDNVPSFVAALDQQIEVEGLGVVTVSLAYGGAFYAYVDATSIGLSLEADNHRQIIDFGRRIKRAVMASIEVIHPFESDLSFLYGTIFSAPSNTVGVHSRNVCIFADGELDRSPTGSGVSGQAAILHARAQLEIGQSITIESILGSQFQVSVTSTLDYGNYKAIIPRVQGNAHVTGKHTFYIDPEDTLQHGFIFR</sequence>
<evidence type="ECO:0000256" key="1">
    <source>
        <dbReference type="ARBA" id="ARBA00007529"/>
    </source>
</evidence>
<comment type="similarity">
    <text evidence="1">Belongs to the proline racemase family.</text>
</comment>
<evidence type="ECO:0000313" key="2">
    <source>
        <dbReference type="EMBL" id="GGX06267.1"/>
    </source>
</evidence>
<dbReference type="PIRSF" id="PIRSF029792">
    <property type="entry name" value="Pro_racemase"/>
    <property type="match status" value="1"/>
</dbReference>